<dbReference type="EMBL" id="CDHN01000001">
    <property type="protein sequence ID" value="CEJ80194.1"/>
    <property type="molecule type" value="Genomic_DNA"/>
</dbReference>
<organism evidence="3 4">
    <name type="scientific">[Torrubiella] hemipterigena</name>
    <dbReference type="NCBI Taxonomy" id="1531966"/>
    <lineage>
        <taxon>Eukaryota</taxon>
        <taxon>Fungi</taxon>
        <taxon>Dikarya</taxon>
        <taxon>Ascomycota</taxon>
        <taxon>Pezizomycotina</taxon>
        <taxon>Sordariomycetes</taxon>
        <taxon>Hypocreomycetidae</taxon>
        <taxon>Hypocreales</taxon>
        <taxon>Clavicipitaceae</taxon>
        <taxon>Clavicipitaceae incertae sedis</taxon>
        <taxon>'Torrubiella' clade</taxon>
    </lineage>
</organism>
<feature type="signal peptide" evidence="2">
    <location>
        <begin position="1"/>
        <end position="16"/>
    </location>
</feature>
<sequence>MKFFVALAAVAAGVSAASTAAADSTSGSDCAADYIVTTCLGTENAKVNACAPSDWDCLCAAYQAVATCYNNCPNDARAAPAQQQVGVFCQNASLYGTKAQASKTAAAGQTAATTPASNNAASTGATKPEGSATESSAAVKPTGSSAAAAVNANGAVIAGIAGLVAAML</sequence>
<protein>
    <submittedName>
        <fullName evidence="3">Putative Gpi anchored serine-threonine rich protein</fullName>
    </submittedName>
</protein>
<proteinExistence type="predicted"/>
<accession>A0A0A1T4E7</accession>
<dbReference type="Proteomes" id="UP000039046">
    <property type="component" value="Unassembled WGS sequence"/>
</dbReference>
<dbReference type="OrthoDB" id="2507140at2759"/>
<feature type="compositionally biased region" description="Low complexity" evidence="1">
    <location>
        <begin position="110"/>
        <end position="126"/>
    </location>
</feature>
<dbReference type="HOGENOM" id="CLU_104756_0_0_1"/>
<feature type="region of interest" description="Disordered" evidence="1">
    <location>
        <begin position="110"/>
        <end position="138"/>
    </location>
</feature>
<gene>
    <name evidence="3" type="ORF">VHEMI00395</name>
</gene>
<keyword evidence="2" id="KW-0732">Signal</keyword>
<dbReference type="STRING" id="1531966.A0A0A1T4E7"/>
<dbReference type="AlphaFoldDB" id="A0A0A1T4E7"/>
<keyword evidence="4" id="KW-1185">Reference proteome</keyword>
<evidence type="ECO:0000313" key="4">
    <source>
        <dbReference type="Proteomes" id="UP000039046"/>
    </source>
</evidence>
<evidence type="ECO:0000256" key="2">
    <source>
        <dbReference type="SAM" id="SignalP"/>
    </source>
</evidence>
<evidence type="ECO:0000256" key="1">
    <source>
        <dbReference type="SAM" id="MobiDB-lite"/>
    </source>
</evidence>
<feature type="chain" id="PRO_5001979236" evidence="2">
    <location>
        <begin position="17"/>
        <end position="168"/>
    </location>
</feature>
<name>A0A0A1T4E7_9HYPO</name>
<evidence type="ECO:0000313" key="3">
    <source>
        <dbReference type="EMBL" id="CEJ80194.1"/>
    </source>
</evidence>
<reference evidence="3 4" key="1">
    <citation type="journal article" date="2015" name="Genome Announc.">
        <title>Draft Genome Sequence and Gene Annotation of the Entomopathogenic Fungus Verticillium hemipterigenum.</title>
        <authorList>
            <person name="Horn F."/>
            <person name="Habel A."/>
            <person name="Scharf D.H."/>
            <person name="Dworschak J."/>
            <person name="Brakhage A.A."/>
            <person name="Guthke R."/>
            <person name="Hertweck C."/>
            <person name="Linde J."/>
        </authorList>
    </citation>
    <scope>NUCLEOTIDE SEQUENCE [LARGE SCALE GENOMIC DNA]</scope>
</reference>